<dbReference type="EMBL" id="JYDV01000035">
    <property type="protein sequence ID" value="KRZ39448.1"/>
    <property type="molecule type" value="Genomic_DNA"/>
</dbReference>
<name>A0A0V1JX39_TRIPS</name>
<evidence type="ECO:0000313" key="2">
    <source>
        <dbReference type="EMBL" id="KRZ39448.1"/>
    </source>
</evidence>
<proteinExistence type="predicted"/>
<sequence>MEGGTFGAIPYCHLKLILLLCYCMRDGQGDWYMPSANTTHAFKSRILYGHFKEAYVHRQVHNYWKDIIVSIGQQFKLDRIGITIELEFCEKNFNIFELKVLSNLAYAMICKIVEH</sequence>
<protein>
    <submittedName>
        <fullName evidence="2">Uncharacterized protein</fullName>
    </submittedName>
</protein>
<accession>A0A0V1JX39</accession>
<dbReference type="Proteomes" id="UP000054826">
    <property type="component" value="Unassembled WGS sequence"/>
</dbReference>
<keyword evidence="1" id="KW-0732">Signal</keyword>
<evidence type="ECO:0000313" key="3">
    <source>
        <dbReference type="Proteomes" id="UP000054826"/>
    </source>
</evidence>
<gene>
    <name evidence="2" type="ORF">T4C_3222</name>
</gene>
<organism evidence="2 3">
    <name type="scientific">Trichinella pseudospiralis</name>
    <name type="common">Parasitic roundworm</name>
    <dbReference type="NCBI Taxonomy" id="6337"/>
    <lineage>
        <taxon>Eukaryota</taxon>
        <taxon>Metazoa</taxon>
        <taxon>Ecdysozoa</taxon>
        <taxon>Nematoda</taxon>
        <taxon>Enoplea</taxon>
        <taxon>Dorylaimia</taxon>
        <taxon>Trichinellida</taxon>
        <taxon>Trichinellidae</taxon>
        <taxon>Trichinella</taxon>
    </lineage>
</organism>
<dbReference type="AlphaFoldDB" id="A0A0V1JX39"/>
<feature type="chain" id="PRO_5006880692" evidence="1">
    <location>
        <begin position="30"/>
        <end position="115"/>
    </location>
</feature>
<reference evidence="2 3" key="1">
    <citation type="submission" date="2015-01" db="EMBL/GenBank/DDBJ databases">
        <title>Evolution of Trichinella species and genotypes.</title>
        <authorList>
            <person name="Korhonen P.K."/>
            <person name="Edoardo P."/>
            <person name="Giuseppe L.R."/>
            <person name="Gasser R.B."/>
        </authorList>
    </citation>
    <scope>NUCLEOTIDE SEQUENCE [LARGE SCALE GENOMIC DNA]</scope>
    <source>
        <strain evidence="2">ISS176</strain>
    </source>
</reference>
<evidence type="ECO:0000256" key="1">
    <source>
        <dbReference type="SAM" id="SignalP"/>
    </source>
</evidence>
<feature type="signal peptide" evidence="1">
    <location>
        <begin position="1"/>
        <end position="29"/>
    </location>
</feature>
<comment type="caution">
    <text evidence="2">The sequence shown here is derived from an EMBL/GenBank/DDBJ whole genome shotgun (WGS) entry which is preliminary data.</text>
</comment>